<gene>
    <name evidence="2" type="primary">Lrrc14_0</name>
    <name evidence="2" type="ORF">AEGCAU_R14629</name>
</gene>
<evidence type="ECO:0000313" key="3">
    <source>
        <dbReference type="Proteomes" id="UP000628412"/>
    </source>
</evidence>
<accession>A0A850YBY1</accession>
<keyword evidence="3" id="KW-1185">Reference proteome</keyword>
<dbReference type="AlphaFoldDB" id="A0A850YBY1"/>
<feature type="non-terminal residue" evidence="2">
    <location>
        <position position="1"/>
    </location>
</feature>
<dbReference type="EMBL" id="WEIU01016680">
    <property type="protein sequence ID" value="NWH91946.1"/>
    <property type="molecule type" value="Genomic_DNA"/>
</dbReference>
<sequence length="99" mass="10851">HPCKLCVQAVILAVVAQLRRQLEEPGHRSRFHSCFFSRLKVLDVTGLPDSASGRAPDGMSVWSGTVALAKACVEVSKHRREFQRRGSKRHKGRSGAATA</sequence>
<protein>
    <submittedName>
        <fullName evidence="2">LRC14 protein</fullName>
    </submittedName>
</protein>
<organism evidence="2 3">
    <name type="scientific">Aegithalos caudatus</name>
    <name type="common">Long-tailed tit</name>
    <name type="synonym">Acredula caudata</name>
    <dbReference type="NCBI Taxonomy" id="73327"/>
    <lineage>
        <taxon>Eukaryota</taxon>
        <taxon>Metazoa</taxon>
        <taxon>Chordata</taxon>
        <taxon>Craniata</taxon>
        <taxon>Vertebrata</taxon>
        <taxon>Euteleostomi</taxon>
        <taxon>Archelosauria</taxon>
        <taxon>Archosauria</taxon>
        <taxon>Dinosauria</taxon>
        <taxon>Saurischia</taxon>
        <taxon>Theropoda</taxon>
        <taxon>Coelurosauria</taxon>
        <taxon>Aves</taxon>
        <taxon>Neognathae</taxon>
        <taxon>Neoaves</taxon>
        <taxon>Telluraves</taxon>
        <taxon>Australaves</taxon>
        <taxon>Passeriformes</taxon>
        <taxon>Sylvioidea</taxon>
        <taxon>Aegithalidae</taxon>
        <taxon>Aegithalos</taxon>
    </lineage>
</organism>
<dbReference type="Proteomes" id="UP000628412">
    <property type="component" value="Unassembled WGS sequence"/>
</dbReference>
<evidence type="ECO:0000313" key="2">
    <source>
        <dbReference type="EMBL" id="NWH91946.1"/>
    </source>
</evidence>
<feature type="non-terminal residue" evidence="2">
    <location>
        <position position="99"/>
    </location>
</feature>
<feature type="compositionally biased region" description="Basic residues" evidence="1">
    <location>
        <begin position="79"/>
        <end position="93"/>
    </location>
</feature>
<reference evidence="2" key="1">
    <citation type="submission" date="2019-10" db="EMBL/GenBank/DDBJ databases">
        <title>Bird 10,000 Genomes (B10K) Project - Family phase.</title>
        <authorList>
            <person name="Zhang G."/>
        </authorList>
    </citation>
    <scope>NUCLEOTIDE SEQUENCE</scope>
    <source>
        <strain evidence="2">B10K-DU-002-10</strain>
        <tissue evidence="2">Muscle</tissue>
    </source>
</reference>
<feature type="region of interest" description="Disordered" evidence="1">
    <location>
        <begin position="79"/>
        <end position="99"/>
    </location>
</feature>
<comment type="caution">
    <text evidence="2">The sequence shown here is derived from an EMBL/GenBank/DDBJ whole genome shotgun (WGS) entry which is preliminary data.</text>
</comment>
<evidence type="ECO:0000256" key="1">
    <source>
        <dbReference type="SAM" id="MobiDB-lite"/>
    </source>
</evidence>
<proteinExistence type="predicted"/>
<name>A0A850YBY1_AEGCA</name>